<accession>A0A178L233</accession>
<dbReference type="AlphaFoldDB" id="A0A178L233"/>
<proteinExistence type="predicted"/>
<dbReference type="Gene3D" id="3.30.460.10">
    <property type="entry name" value="Beta Polymerase, domain 2"/>
    <property type="match status" value="1"/>
</dbReference>
<evidence type="ECO:0000313" key="3">
    <source>
        <dbReference type="Proteomes" id="UP000078356"/>
    </source>
</evidence>
<feature type="domain" description="Polymerase nucleotidyl transferase" evidence="1">
    <location>
        <begin position="17"/>
        <end position="51"/>
    </location>
</feature>
<dbReference type="CDD" id="cd05403">
    <property type="entry name" value="NT_KNTase_like"/>
    <property type="match status" value="1"/>
</dbReference>
<comment type="caution">
    <text evidence="2">The sequence shown here is derived from an EMBL/GenBank/DDBJ whole genome shotgun (WGS) entry which is preliminary data.</text>
</comment>
<dbReference type="GO" id="GO:0016779">
    <property type="term" value="F:nucleotidyltransferase activity"/>
    <property type="evidence" value="ECO:0007669"/>
    <property type="project" value="InterPro"/>
</dbReference>
<dbReference type="SUPFAM" id="SSF81301">
    <property type="entry name" value="Nucleotidyltransferase"/>
    <property type="match status" value="1"/>
</dbReference>
<reference evidence="2 3" key="1">
    <citation type="submission" date="2016-04" db="EMBL/GenBank/DDBJ databases">
        <title>Draft Genome Sequences of Staphylococcus capitis Strain H36, S. capitis Strain H65, S. cohnii Strain H62, S. hominis Strain H69, Mycobacterium iranicum Strain H39, Plantibacter sp. Strain H53, Pseudomonas oryzihabitans Strain H72, and Microbacterium sp. Strain H83, isolated from residential settings.</title>
        <authorList>
            <person name="Lymperopoulou D."/>
            <person name="Adams R.I."/>
            <person name="Lindow S."/>
            <person name="Coil D.A."/>
            <person name="Jospin G."/>
            <person name="Eisen J.A."/>
        </authorList>
    </citation>
    <scope>NUCLEOTIDE SEQUENCE [LARGE SCALE GENOMIC DNA]</scope>
    <source>
        <strain evidence="2 3">H72</strain>
    </source>
</reference>
<dbReference type="EMBL" id="LWCR01000078">
    <property type="protein sequence ID" value="OAN23597.1"/>
    <property type="molecule type" value="Genomic_DNA"/>
</dbReference>
<sequence length="218" mass="24618">MARCSAADNATLVAALAEVLRHDYGCHTAILYGSRARGDWEPDSDLDVLGFRDTDAPIRLPTDWQGLYVDGWIDATAARPNASWVRLKGGRVLFQRERFGEQVLAQVEELVAEQTVALSTDERLHRQQWARRMLRRAARDDAEGHYRLHWLLFSLLEDYFAVRGLYYPGPKAAFALLRQGAPEHFHGFDRAMAMRGSLTEVADLVSLIYDPSTGIEQS</sequence>
<evidence type="ECO:0000313" key="2">
    <source>
        <dbReference type="EMBL" id="OAN23597.1"/>
    </source>
</evidence>
<dbReference type="InterPro" id="IPR002934">
    <property type="entry name" value="Polymerase_NTP_transf_dom"/>
</dbReference>
<evidence type="ECO:0000259" key="1">
    <source>
        <dbReference type="Pfam" id="PF01909"/>
    </source>
</evidence>
<gene>
    <name evidence="2" type="ORF">A4V15_09575</name>
</gene>
<name>A0A178L233_9PSED</name>
<protein>
    <recommendedName>
        <fullName evidence="1">Polymerase nucleotidyl transferase domain-containing protein</fullName>
    </recommendedName>
</protein>
<dbReference type="Pfam" id="PF01909">
    <property type="entry name" value="NTP_transf_2"/>
    <property type="match status" value="1"/>
</dbReference>
<dbReference type="RefSeq" id="WP_017639795.1">
    <property type="nucleotide sequence ID" value="NZ_LWCR01000078.1"/>
</dbReference>
<dbReference type="Proteomes" id="UP000078356">
    <property type="component" value="Unassembled WGS sequence"/>
</dbReference>
<dbReference type="InterPro" id="IPR043519">
    <property type="entry name" value="NT_sf"/>
</dbReference>
<organism evidence="2 3">
    <name type="scientific">Pseudomonas oryzihabitans</name>
    <dbReference type="NCBI Taxonomy" id="47885"/>
    <lineage>
        <taxon>Bacteria</taxon>
        <taxon>Pseudomonadati</taxon>
        <taxon>Pseudomonadota</taxon>
        <taxon>Gammaproteobacteria</taxon>
        <taxon>Pseudomonadales</taxon>
        <taxon>Pseudomonadaceae</taxon>
        <taxon>Pseudomonas</taxon>
    </lineage>
</organism>
<dbReference type="OrthoDB" id="9803106at2"/>